<dbReference type="Proteomes" id="UP001321477">
    <property type="component" value="Chromosome"/>
</dbReference>
<proteinExistence type="predicted"/>
<evidence type="ECO:0000313" key="4">
    <source>
        <dbReference type="Proteomes" id="UP001321477"/>
    </source>
</evidence>
<protein>
    <recommendedName>
        <fullName evidence="5">Sortase</fullName>
    </recommendedName>
</protein>
<evidence type="ECO:0008006" key="5">
    <source>
        <dbReference type="Google" id="ProtNLM"/>
    </source>
</evidence>
<dbReference type="RefSeq" id="WP_234659878.1">
    <property type="nucleotide sequence ID" value="NZ_AP027734.1"/>
</dbReference>
<feature type="region of interest" description="Disordered" evidence="1">
    <location>
        <begin position="57"/>
        <end position="98"/>
    </location>
</feature>
<gene>
    <name evidence="3" type="ORF">GCM10025870_23890</name>
</gene>
<keyword evidence="2" id="KW-1133">Transmembrane helix</keyword>
<evidence type="ECO:0000256" key="2">
    <source>
        <dbReference type="SAM" id="Phobius"/>
    </source>
</evidence>
<accession>A0ABN6YDS7</accession>
<feature type="transmembrane region" description="Helical" evidence="2">
    <location>
        <begin position="20"/>
        <end position="41"/>
    </location>
</feature>
<sequence length="255" mass="26173">MGETADQGVESSRTAPIRRWLTWAVVLGVLLYALVLALVVPRALAVIEQTRAIAEERGADAEASAVSPSGSPSEGASETSNTPSGGADASMPTDLPWDVPLPEGLTSAVMTDLSGAGGWQATTDAIGFGTGLEQPATGCTVSYWNGGMTESVPADQGDRVASVAELERIVGPFDDAGRASDTALNVGGGDLVDLVGFRGTLIEQTGEVLVVTRAFTGIRQTVSIVIACPAIDAVDDVYTDELSGLIWVGVAPMPQ</sequence>
<evidence type="ECO:0000256" key="1">
    <source>
        <dbReference type="SAM" id="MobiDB-lite"/>
    </source>
</evidence>
<name>A0ABN6YDS7_9MICO</name>
<reference evidence="4" key="1">
    <citation type="journal article" date="2019" name="Int. J. Syst. Evol. Microbiol.">
        <title>The Global Catalogue of Microorganisms (GCM) 10K type strain sequencing project: providing services to taxonomists for standard genome sequencing and annotation.</title>
        <authorList>
            <consortium name="The Broad Institute Genomics Platform"/>
            <consortium name="The Broad Institute Genome Sequencing Center for Infectious Disease"/>
            <person name="Wu L."/>
            <person name="Ma J."/>
        </authorList>
    </citation>
    <scope>NUCLEOTIDE SEQUENCE [LARGE SCALE GENOMIC DNA]</scope>
    <source>
        <strain evidence="4">NBRC 109019</strain>
    </source>
</reference>
<evidence type="ECO:0000313" key="3">
    <source>
        <dbReference type="EMBL" id="BDZ55316.1"/>
    </source>
</evidence>
<organism evidence="3 4">
    <name type="scientific">Agromyces marinus</name>
    <dbReference type="NCBI Taxonomy" id="1389020"/>
    <lineage>
        <taxon>Bacteria</taxon>
        <taxon>Bacillati</taxon>
        <taxon>Actinomycetota</taxon>
        <taxon>Actinomycetes</taxon>
        <taxon>Micrococcales</taxon>
        <taxon>Microbacteriaceae</taxon>
        <taxon>Agromyces</taxon>
    </lineage>
</organism>
<keyword evidence="4" id="KW-1185">Reference proteome</keyword>
<keyword evidence="2" id="KW-0472">Membrane</keyword>
<keyword evidence="2" id="KW-0812">Transmembrane</keyword>
<dbReference type="EMBL" id="AP027734">
    <property type="protein sequence ID" value="BDZ55316.1"/>
    <property type="molecule type" value="Genomic_DNA"/>
</dbReference>
<feature type="compositionally biased region" description="Low complexity" evidence="1">
    <location>
        <begin position="61"/>
        <end position="80"/>
    </location>
</feature>